<keyword evidence="4" id="KW-1185">Reference proteome</keyword>
<feature type="transmembrane region" description="Helical" evidence="2">
    <location>
        <begin position="193"/>
        <end position="212"/>
    </location>
</feature>
<proteinExistence type="predicted"/>
<evidence type="ECO:0000256" key="2">
    <source>
        <dbReference type="SAM" id="Phobius"/>
    </source>
</evidence>
<evidence type="ECO:0000313" key="3">
    <source>
        <dbReference type="EMBL" id="KAG2604884.1"/>
    </source>
</evidence>
<sequence>MAGAVPGIVVLALGAGALGGPDGLRLLLAVAGRNPVADIAICLFALTVATAQIRGAVLLARFVRKAPAGAGADPLALTTLLLSLAAASLVAACLVVAPGGLGSVRLLADSAAKNYPIGALVVIAATAAAYLLRVFRERWNARGRAATAERDATARHAHAERFVGLPLLAVVAAAAAAAVGARGGLDALRLSPGFAVAVTIAIVVGATLRVVLFYRRTRNNAAAVGGGGDAAPAPGAAPLARGASASHPPWPPLLAE</sequence>
<comment type="caution">
    <text evidence="3">The sequence shown here is derived from an EMBL/GenBank/DDBJ whole genome shotgun (WGS) entry which is preliminary data.</text>
</comment>
<keyword evidence="2" id="KW-0472">Membrane</keyword>
<keyword evidence="2" id="KW-1133">Transmembrane helix</keyword>
<keyword evidence="2" id="KW-0812">Transmembrane</keyword>
<evidence type="ECO:0000313" key="4">
    <source>
        <dbReference type="Proteomes" id="UP000823388"/>
    </source>
</evidence>
<reference evidence="3" key="1">
    <citation type="submission" date="2020-05" db="EMBL/GenBank/DDBJ databases">
        <title>WGS assembly of Panicum virgatum.</title>
        <authorList>
            <person name="Lovell J.T."/>
            <person name="Jenkins J."/>
            <person name="Shu S."/>
            <person name="Juenger T.E."/>
            <person name="Schmutz J."/>
        </authorList>
    </citation>
    <scope>NUCLEOTIDE SEQUENCE</scope>
    <source>
        <strain evidence="3">AP13</strain>
    </source>
</reference>
<protein>
    <submittedName>
        <fullName evidence="3">Uncharacterized protein</fullName>
    </submittedName>
</protein>
<gene>
    <name evidence="3" type="ORF">PVAP13_4NG110400</name>
</gene>
<feature type="transmembrane region" description="Helical" evidence="2">
    <location>
        <begin position="75"/>
        <end position="97"/>
    </location>
</feature>
<feature type="region of interest" description="Disordered" evidence="1">
    <location>
        <begin position="235"/>
        <end position="256"/>
    </location>
</feature>
<dbReference type="Proteomes" id="UP000823388">
    <property type="component" value="Chromosome 4N"/>
</dbReference>
<name>A0A8T0T6S7_PANVG</name>
<dbReference type="OrthoDB" id="696790at2759"/>
<feature type="transmembrane region" description="Helical" evidence="2">
    <location>
        <begin position="35"/>
        <end position="63"/>
    </location>
</feature>
<organism evidence="3 4">
    <name type="scientific">Panicum virgatum</name>
    <name type="common">Blackwell switchgrass</name>
    <dbReference type="NCBI Taxonomy" id="38727"/>
    <lineage>
        <taxon>Eukaryota</taxon>
        <taxon>Viridiplantae</taxon>
        <taxon>Streptophyta</taxon>
        <taxon>Embryophyta</taxon>
        <taxon>Tracheophyta</taxon>
        <taxon>Spermatophyta</taxon>
        <taxon>Magnoliopsida</taxon>
        <taxon>Liliopsida</taxon>
        <taxon>Poales</taxon>
        <taxon>Poaceae</taxon>
        <taxon>PACMAD clade</taxon>
        <taxon>Panicoideae</taxon>
        <taxon>Panicodae</taxon>
        <taxon>Paniceae</taxon>
        <taxon>Panicinae</taxon>
        <taxon>Panicum</taxon>
        <taxon>Panicum sect. Hiantes</taxon>
    </lineage>
</organism>
<feature type="compositionally biased region" description="Low complexity" evidence="1">
    <location>
        <begin position="235"/>
        <end position="245"/>
    </location>
</feature>
<dbReference type="AlphaFoldDB" id="A0A8T0T6S7"/>
<feature type="transmembrane region" description="Helical" evidence="2">
    <location>
        <begin position="162"/>
        <end position="181"/>
    </location>
</feature>
<evidence type="ECO:0000256" key="1">
    <source>
        <dbReference type="SAM" id="MobiDB-lite"/>
    </source>
</evidence>
<feature type="transmembrane region" description="Helical" evidence="2">
    <location>
        <begin position="117"/>
        <end position="135"/>
    </location>
</feature>
<accession>A0A8T0T6S7</accession>
<dbReference type="EMBL" id="CM029044">
    <property type="protein sequence ID" value="KAG2604884.1"/>
    <property type="molecule type" value="Genomic_DNA"/>
</dbReference>